<keyword evidence="5" id="KW-0808">Transferase</keyword>
<reference evidence="4" key="1">
    <citation type="journal article" date="2017" name="Genome Announc.">
        <title>High-Quality Whole-Genome Sequences of the Oligo-Mouse-Microbiota Bacterial Community.</title>
        <authorList>
            <person name="Garzetti D."/>
            <person name="Brugiroux S."/>
            <person name="Bunk B."/>
            <person name="Pukall R."/>
            <person name="McCoy K.D."/>
            <person name="Macpherson A.J."/>
            <person name="Stecher B."/>
        </authorList>
    </citation>
    <scope>NUCLEOTIDE SEQUENCE</scope>
    <source>
        <strain evidence="4">KB18</strain>
    </source>
</reference>
<feature type="domain" description="Orn/Lys/Arg decarboxylases family 1 pyridoxal-P attachment site" evidence="3">
    <location>
        <begin position="3"/>
        <end position="276"/>
    </location>
</feature>
<sequence>MNTPLYSFVQNYISSDPHRLHMPGHKGAKFLGCEPCDLTEIDGADNLYAPQGIIRESEENAAKLFGTGATLYSAEGSSQSLRAMVYLAALSKPGPLKIIAGRNAHKSFLTAAALLDADITWLYPEDSGYSLCRCGISPRTLERVLSEHPDAAAIFVTSPDYLGSTLDVAALAGAAHSRGVPLLVDNAHGAYLHFLREPRHPMDLGADLCCDSAHKTLPALTGGGYLHVSKTAPAVFRERARGAMAMFGSTSPSYLILQSLDLCNPYLGSGYTEKLAATIAALDGLKLRLSQKGWVFCGDEPLKLTLDARPMGFTGGELSALLQARGIYPEYADPDFLVLLPGPETPPGALELLEETLGAIGPCPALPGPKLELIPPHRAMTLRQALFAPTETVPLGAAAGRVLAGLSVSCPPAVAPAVPGEVLTEKILEIYGYYGIEGVSVVKE</sequence>
<organism evidence="5 7">
    <name type="scientific">Acutalibacter muris</name>
    <dbReference type="NCBI Taxonomy" id="1796620"/>
    <lineage>
        <taxon>Bacteria</taxon>
        <taxon>Bacillati</taxon>
        <taxon>Bacillota</taxon>
        <taxon>Clostridia</taxon>
        <taxon>Eubacteriales</taxon>
        <taxon>Acutalibacteraceae</taxon>
        <taxon>Acutalibacter</taxon>
    </lineage>
</organism>
<dbReference type="InterPro" id="IPR015424">
    <property type="entry name" value="PyrdxlP-dep_Trfase"/>
</dbReference>
<evidence type="ECO:0000259" key="3">
    <source>
        <dbReference type="Pfam" id="PF01276"/>
    </source>
</evidence>
<reference evidence="5 7" key="3">
    <citation type="submission" date="2020-11" db="EMBL/GenBank/DDBJ databases">
        <title>Closed and high quality bacterial genomes of the OMM12 community.</title>
        <authorList>
            <person name="Marbouty M."/>
            <person name="Lamy-Besnier Q."/>
            <person name="Debarbieux L."/>
            <person name="Koszul R."/>
        </authorList>
    </citation>
    <scope>NUCLEOTIDE SEQUENCE [LARGE SCALE GENOMIC DNA]</scope>
    <source>
        <strain evidence="5 7">KB18</strain>
    </source>
</reference>
<dbReference type="SUPFAM" id="SSF53383">
    <property type="entry name" value="PLP-dependent transferases"/>
    <property type="match status" value="1"/>
</dbReference>
<comment type="cofactor">
    <cofactor evidence="1">
        <name>pyridoxal 5'-phosphate</name>
        <dbReference type="ChEBI" id="CHEBI:597326"/>
    </cofactor>
</comment>
<dbReference type="InterPro" id="IPR052357">
    <property type="entry name" value="Orn_Lys_Arg_decarboxylase-I"/>
</dbReference>
<dbReference type="InterPro" id="IPR015421">
    <property type="entry name" value="PyrdxlP-dep_Trfase_major"/>
</dbReference>
<dbReference type="Gene3D" id="3.90.100.10">
    <property type="entry name" value="Orn/Lys/Arg decarboxylase, C-terminal domain"/>
    <property type="match status" value="1"/>
</dbReference>
<name>A0A1Z2XT87_9FIRM</name>
<dbReference type="InterPro" id="IPR000310">
    <property type="entry name" value="Orn/Lys/Arg_deCO2ase_major_dom"/>
</dbReference>
<keyword evidence="5" id="KW-0032">Aminotransferase</keyword>
<dbReference type="RefSeq" id="WP_066539481.1">
    <property type="nucleotide sequence ID" value="NZ_CP021422.1"/>
</dbReference>
<dbReference type="PANTHER" id="PTHR43277:SF3">
    <property type="entry name" value="DECARBOXYLASE, PUTATIVE-RELATED"/>
    <property type="match status" value="1"/>
</dbReference>
<dbReference type="KEGG" id="amur:ADH66_13965"/>
<dbReference type="Gene3D" id="3.40.640.10">
    <property type="entry name" value="Type I PLP-dependent aspartate aminotransferase-like (Major domain)"/>
    <property type="match status" value="1"/>
</dbReference>
<dbReference type="EMBL" id="CP065321">
    <property type="protein sequence ID" value="QQR30927.1"/>
    <property type="molecule type" value="Genomic_DNA"/>
</dbReference>
<dbReference type="AlphaFoldDB" id="A0A1Z2XT87"/>
<dbReference type="PANTHER" id="PTHR43277">
    <property type="entry name" value="ARGININE DECARBOXYLASE"/>
    <property type="match status" value="1"/>
</dbReference>
<evidence type="ECO:0000313" key="7">
    <source>
        <dbReference type="Proteomes" id="UP000596035"/>
    </source>
</evidence>
<dbReference type="Proteomes" id="UP000596035">
    <property type="component" value="Chromosome"/>
</dbReference>
<evidence type="ECO:0000313" key="4">
    <source>
        <dbReference type="EMBL" id="ASB41667.1"/>
    </source>
</evidence>
<evidence type="ECO:0000256" key="1">
    <source>
        <dbReference type="ARBA" id="ARBA00001933"/>
    </source>
</evidence>
<dbReference type="Proteomes" id="UP000196710">
    <property type="component" value="Chromosome"/>
</dbReference>
<evidence type="ECO:0000313" key="6">
    <source>
        <dbReference type="Proteomes" id="UP000196710"/>
    </source>
</evidence>
<keyword evidence="6" id="KW-1185">Reference proteome</keyword>
<evidence type="ECO:0000313" key="5">
    <source>
        <dbReference type="EMBL" id="QQR30927.1"/>
    </source>
</evidence>
<dbReference type="EMBL" id="CP021422">
    <property type="protein sequence ID" value="ASB41667.1"/>
    <property type="molecule type" value="Genomic_DNA"/>
</dbReference>
<evidence type="ECO:0000256" key="2">
    <source>
        <dbReference type="ARBA" id="ARBA00022898"/>
    </source>
</evidence>
<reference evidence="6" key="2">
    <citation type="submission" date="2017-05" db="EMBL/GenBank/DDBJ databases">
        <title>Improved OligoMM genomes.</title>
        <authorList>
            <person name="Garzetti D."/>
        </authorList>
    </citation>
    <scope>NUCLEOTIDE SEQUENCE [LARGE SCALE GENOMIC DNA]</scope>
    <source>
        <strain evidence="6">KB18</strain>
    </source>
</reference>
<dbReference type="GO" id="GO:0008483">
    <property type="term" value="F:transaminase activity"/>
    <property type="evidence" value="ECO:0007669"/>
    <property type="project" value="UniProtKB-KW"/>
</dbReference>
<proteinExistence type="predicted"/>
<accession>A0A1Z2XT87</accession>
<gene>
    <name evidence="4" type="ORF">ADH66_13965</name>
    <name evidence="5" type="ORF">I5Q82_04315</name>
</gene>
<protein>
    <submittedName>
        <fullName evidence="5">Aminotransferase class V-fold PLP-dependent enzyme</fullName>
    </submittedName>
</protein>
<dbReference type="Pfam" id="PF01276">
    <property type="entry name" value="OKR_DC_1"/>
    <property type="match status" value="1"/>
</dbReference>
<keyword evidence="2" id="KW-0663">Pyridoxal phosphate</keyword>